<dbReference type="Pfam" id="PF02687">
    <property type="entry name" value="FtsX"/>
    <property type="match status" value="2"/>
</dbReference>
<dbReference type="PANTHER" id="PTHR30572:SF18">
    <property type="entry name" value="ABC-TYPE MACROLIDE FAMILY EXPORT SYSTEM PERMEASE COMPONENT 2"/>
    <property type="match status" value="1"/>
</dbReference>
<evidence type="ECO:0000256" key="4">
    <source>
        <dbReference type="ARBA" id="ARBA00022989"/>
    </source>
</evidence>
<dbReference type="SMART" id="SM00342">
    <property type="entry name" value="HTH_ARAC"/>
    <property type="match status" value="1"/>
</dbReference>
<evidence type="ECO:0000256" key="7">
    <source>
        <dbReference type="ARBA" id="ARBA00023136"/>
    </source>
</evidence>
<dbReference type="InterPro" id="IPR025857">
    <property type="entry name" value="MacB_PCD"/>
</dbReference>
<keyword evidence="5" id="KW-0805">Transcription regulation</keyword>
<feature type="transmembrane region" description="Helical" evidence="9">
    <location>
        <begin position="1071"/>
        <end position="1094"/>
    </location>
</feature>
<reference evidence="11 12" key="1">
    <citation type="submission" date="2024-09" db="EMBL/GenBank/DDBJ databases">
        <authorList>
            <person name="Sun Q."/>
            <person name="Mori K."/>
        </authorList>
    </citation>
    <scope>NUCLEOTIDE SEQUENCE [LARGE SCALE GENOMIC DNA]</scope>
    <source>
        <strain evidence="11 12">NCAIM B.02415</strain>
    </source>
</reference>
<dbReference type="Gene3D" id="1.10.10.60">
    <property type="entry name" value="Homeodomain-like"/>
    <property type="match status" value="2"/>
</dbReference>
<feature type="transmembrane region" description="Helical" evidence="9">
    <location>
        <begin position="1157"/>
        <end position="1180"/>
    </location>
</feature>
<feature type="transmembrane region" description="Helical" evidence="9">
    <location>
        <begin position="25"/>
        <end position="42"/>
    </location>
</feature>
<comment type="subcellular location">
    <subcellularLocation>
        <location evidence="1">Cell membrane</location>
        <topology evidence="1">Multi-pass membrane protein</topology>
    </subcellularLocation>
</comment>
<dbReference type="PANTHER" id="PTHR30572">
    <property type="entry name" value="MEMBRANE COMPONENT OF TRANSPORTER-RELATED"/>
    <property type="match status" value="1"/>
</dbReference>
<keyword evidence="7 9" id="KW-0472">Membrane</keyword>
<feature type="transmembrane region" description="Helical" evidence="9">
    <location>
        <begin position="731"/>
        <end position="753"/>
    </location>
</feature>
<dbReference type="InterPro" id="IPR018062">
    <property type="entry name" value="HTH_AraC-typ_CS"/>
</dbReference>
<evidence type="ECO:0000259" key="10">
    <source>
        <dbReference type="PROSITE" id="PS01124"/>
    </source>
</evidence>
<feature type="transmembrane region" description="Helical" evidence="9">
    <location>
        <begin position="54"/>
        <end position="74"/>
    </location>
</feature>
<evidence type="ECO:0000313" key="11">
    <source>
        <dbReference type="EMBL" id="MFC0518098.1"/>
    </source>
</evidence>
<dbReference type="Proteomes" id="UP001589828">
    <property type="component" value="Unassembled WGS sequence"/>
</dbReference>
<dbReference type="Pfam" id="PF12704">
    <property type="entry name" value="MacB_PCD"/>
    <property type="match status" value="1"/>
</dbReference>
<feature type="transmembrane region" description="Helical" evidence="9">
    <location>
        <begin position="679"/>
        <end position="698"/>
    </location>
</feature>
<feature type="transmembrane region" description="Helical" evidence="9">
    <location>
        <begin position="410"/>
        <end position="435"/>
    </location>
</feature>
<evidence type="ECO:0000256" key="3">
    <source>
        <dbReference type="ARBA" id="ARBA00022692"/>
    </source>
</evidence>
<dbReference type="InterPro" id="IPR018060">
    <property type="entry name" value="HTH_AraC"/>
</dbReference>
<comment type="caution">
    <text evidence="11">The sequence shown here is derived from an EMBL/GenBank/DDBJ whole genome shotgun (WGS) entry which is preliminary data.</text>
</comment>
<dbReference type="SUPFAM" id="SSF46689">
    <property type="entry name" value="Homeodomain-like"/>
    <property type="match status" value="1"/>
</dbReference>
<evidence type="ECO:0000313" key="12">
    <source>
        <dbReference type="Proteomes" id="UP001589828"/>
    </source>
</evidence>
<dbReference type="PROSITE" id="PS00041">
    <property type="entry name" value="HTH_ARAC_FAMILY_1"/>
    <property type="match status" value="1"/>
</dbReference>
<evidence type="ECO:0000256" key="5">
    <source>
        <dbReference type="ARBA" id="ARBA00023015"/>
    </source>
</evidence>
<sequence>MIFIGLSFALQLGFAKRINRAANRFLSLALITIVLWLLWVLGRDIGLEAYFSHWSWLPLQFSLTFGPMIFFYVLKITQPKYQFRWKDMLHFSPLLLEQGILVLEIKESIRTGAATYDTPTFQQLNPVLQLLAFISVSTYLYASHRLIERFYQGLKFSGGDRYRYELRWLQRLLTGFGLLWLLWIPYTAADYFYYHSQLSIHAYYPLYFLLAVIFTRVAIVAYLRPEVGVPVGELSFQKTMLPVELKQKGTWLKKAVKAGLYYQDPELNLSSLAEKLGLTTHELSRIINTALKKSFNDFINEFRVAEVVHKMQDPAYDHITLLGIAFESGFNSKSTFNRAFRQMTGKSPAEYKQGLKKERPFYNLRRDPHFTAVNSSHEAIQIWSSEKLNRNFMIKNYLKLTWRHLSRNKVYAAINIVGLGTGMAACIVILLFVLYEKSFDSMHHRDIYRLNDVETFTSTATSQKTAITMFPMGPTLKDEFPEILNYSRVDGKSQYEMTYREKRVFFPQAFFVDTSFLQMFDFPLLEGDRKTALQKPNSIVLTESAARKLFGAVDPIGKTVQHFGEDTLVYTVTGILKDVPPNSQFQFDALQSFNTIYKPKWMDRWSEHWVNTYVELAPHTDVAALEKKFPSYLKKHHLSGKDIQYGMFLLPLRDVHAGAVDIIYDDINFQKFDKRYTNIFMAIGLLVLLIACINFMNLSTAQSAERAKEVGIRKTIGALRSQLGLQFLGEAILLSLISLVIALGLVSLALPYINRLSGRDLSSIFFVHSGLLLALFLGTILLGVLSGLYPAIYLSSFQPVKVLKGAGELGRKKSTFRNVLVVGQFTSAIFLTVATILVFRQLNYMEKRDPGFDRDQVVTIRLHGITSGKYALLKEELSAGLLVVGVTGAQDQLGSDVGQLGFGFWPGNGPMRVVFTPGLFVDHDYLSLYKIHLVAGRNFSNEKSALAKEFIINETLSRELLKDRPGMPLSSLIGKHFGGDTLSSIVGISRDFNFNSLHHKIEPMFLGDLNQPAGGGFSTMSVKINGQQASPALAFIESTWKKVLPEYPFEYQFLDDHFKEIYRTDTQVSQMVAIMTGLAIFISCLGLYGLASFATEKRAKEIGIRKVMGASVKDVVFLLSKHFMGLVLIGNLIAWPLAWLALHRWIQGYAYRVAFNWWVFVLAGMAALLIALGTVSFLTIRAATSNPVKSLRAE</sequence>
<dbReference type="InterPro" id="IPR003838">
    <property type="entry name" value="ABC3_permease_C"/>
</dbReference>
<name>A0ABV6LF52_9SPHI</name>
<keyword evidence="8" id="KW-0804">Transcription</keyword>
<keyword evidence="4 9" id="KW-1133">Transmembrane helix</keyword>
<feature type="transmembrane region" description="Helical" evidence="9">
    <location>
        <begin position="765"/>
        <end position="794"/>
    </location>
</feature>
<feature type="transmembrane region" description="Helical" evidence="9">
    <location>
        <begin position="815"/>
        <end position="839"/>
    </location>
</feature>
<keyword evidence="6" id="KW-0238">DNA-binding</keyword>
<feature type="transmembrane region" description="Helical" evidence="9">
    <location>
        <begin position="1115"/>
        <end position="1137"/>
    </location>
</feature>
<keyword evidence="12" id="KW-1185">Reference proteome</keyword>
<proteinExistence type="predicted"/>
<feature type="transmembrane region" description="Helical" evidence="9">
    <location>
        <begin position="206"/>
        <end position="223"/>
    </location>
</feature>
<dbReference type="EMBL" id="JBHLTS010000077">
    <property type="protein sequence ID" value="MFC0518098.1"/>
    <property type="molecule type" value="Genomic_DNA"/>
</dbReference>
<organism evidence="11 12">
    <name type="scientific">Mucilaginibacter angelicae</name>
    <dbReference type="NCBI Taxonomy" id="869718"/>
    <lineage>
        <taxon>Bacteria</taxon>
        <taxon>Pseudomonadati</taxon>
        <taxon>Bacteroidota</taxon>
        <taxon>Sphingobacteriia</taxon>
        <taxon>Sphingobacteriales</taxon>
        <taxon>Sphingobacteriaceae</taxon>
        <taxon>Mucilaginibacter</taxon>
    </lineage>
</organism>
<dbReference type="InterPro" id="IPR050250">
    <property type="entry name" value="Macrolide_Exporter_MacB"/>
</dbReference>
<evidence type="ECO:0000256" key="8">
    <source>
        <dbReference type="ARBA" id="ARBA00023163"/>
    </source>
</evidence>
<evidence type="ECO:0000256" key="1">
    <source>
        <dbReference type="ARBA" id="ARBA00004651"/>
    </source>
</evidence>
<accession>A0ABV6LF52</accession>
<dbReference type="InterPro" id="IPR009057">
    <property type="entry name" value="Homeodomain-like_sf"/>
</dbReference>
<gene>
    <name evidence="11" type="ORF">ACFFGT_28040</name>
</gene>
<evidence type="ECO:0000256" key="6">
    <source>
        <dbReference type="ARBA" id="ARBA00023125"/>
    </source>
</evidence>
<keyword evidence="3 9" id="KW-0812">Transmembrane</keyword>
<feature type="domain" description="HTH araC/xylS-type" evidence="10">
    <location>
        <begin position="262"/>
        <end position="354"/>
    </location>
</feature>
<evidence type="ECO:0000256" key="9">
    <source>
        <dbReference type="SAM" id="Phobius"/>
    </source>
</evidence>
<keyword evidence="2" id="KW-1003">Cell membrane</keyword>
<evidence type="ECO:0000256" key="2">
    <source>
        <dbReference type="ARBA" id="ARBA00022475"/>
    </source>
</evidence>
<feature type="transmembrane region" description="Helical" evidence="9">
    <location>
        <begin position="168"/>
        <end position="186"/>
    </location>
</feature>
<dbReference type="Pfam" id="PF12833">
    <property type="entry name" value="HTH_18"/>
    <property type="match status" value="1"/>
</dbReference>
<dbReference type="PROSITE" id="PS01124">
    <property type="entry name" value="HTH_ARAC_FAMILY_2"/>
    <property type="match status" value="1"/>
</dbReference>
<protein>
    <submittedName>
        <fullName evidence="11">ABC transporter permease</fullName>
    </submittedName>
</protein>